<protein>
    <submittedName>
        <fullName evidence="4">Mce associated membrane protein</fullName>
    </submittedName>
</protein>
<name>A0A0M4DNY0_STRPR</name>
<dbReference type="KEGG" id="spri:SPRI_1569"/>
<dbReference type="GO" id="GO:0016020">
    <property type="term" value="C:membrane"/>
    <property type="evidence" value="ECO:0007669"/>
    <property type="project" value="UniProtKB-SubCell"/>
</dbReference>
<dbReference type="EMBL" id="CP011340">
    <property type="protein sequence ID" value="ALC19875.1"/>
    <property type="molecule type" value="Genomic_DNA"/>
</dbReference>
<reference evidence="4 5" key="1">
    <citation type="submission" date="2015-08" db="EMBL/GenBank/DDBJ databases">
        <title>Genome sequence of the pristinamycin over-producing bacterium Streptomyces pristinaespiralis HCCB10218.</title>
        <authorList>
            <person name="Tian J."/>
            <person name="Yang J."/>
            <person name="Li L."/>
            <person name="Ruan L."/>
            <person name="Wei W."/>
            <person name="Zheng G."/>
            <person name="Wei Z."/>
            <person name="Yang S."/>
            <person name="Ge M."/>
            <person name="Jiang W."/>
            <person name="Lu Y."/>
        </authorList>
    </citation>
    <scope>NUCLEOTIDE SEQUENCE [LARGE SCALE GENOMIC DNA]</scope>
    <source>
        <strain evidence="4 5">HCCB 10218</strain>
    </source>
</reference>
<evidence type="ECO:0000256" key="3">
    <source>
        <dbReference type="SAM" id="MobiDB-lite"/>
    </source>
</evidence>
<dbReference type="PANTHER" id="PTHR37042">
    <property type="entry name" value="OUTER MEMBRANE PROTEIN RV1973"/>
    <property type="match status" value="1"/>
</dbReference>
<evidence type="ECO:0000256" key="2">
    <source>
        <dbReference type="ARBA" id="ARBA00023136"/>
    </source>
</evidence>
<keyword evidence="2" id="KW-0472">Membrane</keyword>
<organism evidence="4">
    <name type="scientific">Streptomyces pristinaespiralis</name>
    <dbReference type="NCBI Taxonomy" id="38300"/>
    <lineage>
        <taxon>Bacteria</taxon>
        <taxon>Bacillati</taxon>
        <taxon>Actinomycetota</taxon>
        <taxon>Actinomycetes</taxon>
        <taxon>Kitasatosporales</taxon>
        <taxon>Streptomycetaceae</taxon>
        <taxon>Streptomyces</taxon>
    </lineage>
</organism>
<feature type="compositionally biased region" description="Low complexity" evidence="3">
    <location>
        <begin position="27"/>
        <end position="46"/>
    </location>
</feature>
<feature type="region of interest" description="Disordered" evidence="3">
    <location>
        <begin position="1"/>
        <end position="91"/>
    </location>
</feature>
<dbReference type="Proteomes" id="UP000060513">
    <property type="component" value="Chromosome"/>
</dbReference>
<evidence type="ECO:0000313" key="4">
    <source>
        <dbReference type="EMBL" id="ALC19875.1"/>
    </source>
</evidence>
<dbReference type="PATRIC" id="fig|38300.4.peg.1672"/>
<accession>A0A0M4DNY0</accession>
<proteinExistence type="predicted"/>
<dbReference type="PANTHER" id="PTHR37042:SF4">
    <property type="entry name" value="OUTER MEMBRANE PROTEIN RV1973"/>
    <property type="match status" value="1"/>
</dbReference>
<comment type="subcellular location">
    <subcellularLocation>
        <location evidence="1">Membrane</location>
    </subcellularLocation>
</comment>
<dbReference type="AlphaFoldDB" id="A0A0M4DNY0"/>
<sequence length="268" mass="27910">MAARGTDGMSADDAREDTAPAESALRDTAAADTAPVDGAPDGAAPERAARDDGAAEDVADKGSAAPEGTSEEGAPRGAAGEDDAPGGGRRRAGLGAALRRIGGRTAEAARRGRALPATLAVATVAVTALSGWLCAEVYEQRAQTQRHQDILAAARQSALNFTSLDYRHYDRDSKNVLKGATGDFKEQFAAQTGELTKLVAANRSVSEGQVLEAGIARADDRSARVLVVADSKVTNKAAPEGQSRTYRLQLDLVLEKGRWLTSHVEFVG</sequence>
<evidence type="ECO:0000313" key="5">
    <source>
        <dbReference type="Proteomes" id="UP000060513"/>
    </source>
</evidence>
<dbReference type="STRING" id="38300.SPRI_1569"/>
<gene>
    <name evidence="4" type="ORF">SPRI_1569</name>
</gene>
<evidence type="ECO:0000256" key="1">
    <source>
        <dbReference type="ARBA" id="ARBA00004370"/>
    </source>
</evidence>